<feature type="region of interest" description="Disordered" evidence="1">
    <location>
        <begin position="1"/>
        <end position="169"/>
    </location>
</feature>
<feature type="compositionally biased region" description="Basic residues" evidence="1">
    <location>
        <begin position="78"/>
        <end position="92"/>
    </location>
</feature>
<organism evidence="2">
    <name type="scientific">uncultured Mycobacteriales bacterium</name>
    <dbReference type="NCBI Taxonomy" id="581187"/>
    <lineage>
        <taxon>Bacteria</taxon>
        <taxon>Bacillati</taxon>
        <taxon>Actinomycetota</taxon>
        <taxon>Actinomycetes</taxon>
        <taxon>Mycobacteriales</taxon>
        <taxon>environmental samples</taxon>
    </lineage>
</organism>
<keyword evidence="2" id="KW-0808">Transferase</keyword>
<sequence length="169" mass="17148">AGGAARRRAGDRADPGGDVADGVQAVPAGLGARRAVRRGRGGGLGRGGGRGRARPSRAGRHRGSDDRRVRGGGAVGRGGRRAGRGRRRRAARRAALGPARARQPAARRRRGPPARRRGDPAGGLGAGRRPGDRRVLRVGQLGAGRRRAHPGGGRRVGAGGPVARDAGAV</sequence>
<evidence type="ECO:0000313" key="2">
    <source>
        <dbReference type="EMBL" id="CAA9284351.1"/>
    </source>
</evidence>
<feature type="compositionally biased region" description="Gly residues" evidence="1">
    <location>
        <begin position="150"/>
        <end position="160"/>
    </location>
</feature>
<proteinExistence type="predicted"/>
<evidence type="ECO:0000256" key="1">
    <source>
        <dbReference type="SAM" id="MobiDB-lite"/>
    </source>
</evidence>
<feature type="compositionally biased region" description="Low complexity" evidence="1">
    <location>
        <begin position="16"/>
        <end position="33"/>
    </location>
</feature>
<feature type="compositionally biased region" description="Low complexity" evidence="1">
    <location>
        <begin position="93"/>
        <end position="104"/>
    </location>
</feature>
<name>A0A6J4JQD6_9ACTN</name>
<feature type="compositionally biased region" description="Basic residues" evidence="1">
    <location>
        <begin position="49"/>
        <end position="61"/>
    </location>
</feature>
<feature type="compositionally biased region" description="Basic residues" evidence="1">
    <location>
        <begin position="105"/>
        <end position="115"/>
    </location>
</feature>
<protein>
    <submittedName>
        <fullName evidence="2">Acetyltransferase, GNAT family</fullName>
    </submittedName>
</protein>
<feature type="non-terminal residue" evidence="2">
    <location>
        <position position="1"/>
    </location>
</feature>
<reference evidence="2" key="1">
    <citation type="submission" date="2020-02" db="EMBL/GenBank/DDBJ databases">
        <authorList>
            <person name="Meier V. D."/>
        </authorList>
    </citation>
    <scope>NUCLEOTIDE SEQUENCE</scope>
    <source>
        <strain evidence="2">AVDCRST_MAG41</strain>
    </source>
</reference>
<accession>A0A6J4JQD6</accession>
<dbReference type="GO" id="GO:0016740">
    <property type="term" value="F:transferase activity"/>
    <property type="evidence" value="ECO:0007669"/>
    <property type="project" value="UniProtKB-KW"/>
</dbReference>
<dbReference type="AlphaFoldDB" id="A0A6J4JQD6"/>
<feature type="non-terminal residue" evidence="2">
    <location>
        <position position="169"/>
    </location>
</feature>
<dbReference type="EMBL" id="CADCTP010000355">
    <property type="protein sequence ID" value="CAA9284351.1"/>
    <property type="molecule type" value="Genomic_DNA"/>
</dbReference>
<gene>
    <name evidence="2" type="ORF">AVDCRST_MAG41-3860</name>
</gene>